<gene>
    <name evidence="2" type="ORF">PXH66_01090</name>
</gene>
<name>A0AAF0A141_9BACT</name>
<dbReference type="GO" id="GO:0003677">
    <property type="term" value="F:DNA binding"/>
    <property type="evidence" value="ECO:0007669"/>
    <property type="project" value="UniProtKB-KW"/>
</dbReference>
<sequence length="78" mass="8713">MSTSTMTPPITLSPKYQVVIPEKLRTAHDFKPGQKFVFVDDGSSIRLVPVRGMKALRGFIKGRLSDADVGREKKDRPL</sequence>
<reference evidence="2" key="1">
    <citation type="submission" date="2023-03" db="EMBL/GenBank/DDBJ databases">
        <title>Lomoglobus Profundus gen. nov., sp. nov., a novel member of the phylum Verrucomicrobia, isolated from deep-marine sediment of South China Sea.</title>
        <authorList>
            <person name="Ahmad T."/>
            <person name="Ishaq S.E."/>
            <person name="Wang F."/>
        </authorList>
    </citation>
    <scope>NUCLEOTIDE SEQUENCE</scope>
    <source>
        <strain evidence="2">LMO-M01</strain>
    </source>
</reference>
<dbReference type="Proteomes" id="UP001218638">
    <property type="component" value="Chromosome"/>
</dbReference>
<proteinExistence type="predicted"/>
<organism evidence="2 3">
    <name type="scientific">Synoicihabitans lomoniglobus</name>
    <dbReference type="NCBI Taxonomy" id="2909285"/>
    <lineage>
        <taxon>Bacteria</taxon>
        <taxon>Pseudomonadati</taxon>
        <taxon>Verrucomicrobiota</taxon>
        <taxon>Opitutia</taxon>
        <taxon>Opitutales</taxon>
        <taxon>Opitutaceae</taxon>
        <taxon>Synoicihabitans</taxon>
    </lineage>
</organism>
<feature type="domain" description="SpoVT-AbrB" evidence="1">
    <location>
        <begin position="10"/>
        <end position="55"/>
    </location>
</feature>
<accession>A0AAF0A141</accession>
<keyword evidence="2" id="KW-0238">DNA-binding</keyword>
<dbReference type="KEGG" id="slom:PXH66_01090"/>
<dbReference type="SUPFAM" id="SSF89447">
    <property type="entry name" value="AbrB/MazE/MraZ-like"/>
    <property type="match status" value="1"/>
</dbReference>
<protein>
    <submittedName>
        <fullName evidence="2">AbrB/MazE/SpoVT family DNA-binding domain-containing protein</fullName>
    </submittedName>
</protein>
<dbReference type="SMART" id="SM00966">
    <property type="entry name" value="SpoVT_AbrB"/>
    <property type="match status" value="1"/>
</dbReference>
<dbReference type="InterPro" id="IPR007159">
    <property type="entry name" value="SpoVT-AbrB_dom"/>
</dbReference>
<dbReference type="InterPro" id="IPR037914">
    <property type="entry name" value="SpoVT-AbrB_sf"/>
</dbReference>
<dbReference type="Gene3D" id="2.10.260.10">
    <property type="match status" value="1"/>
</dbReference>
<keyword evidence="3" id="KW-1185">Reference proteome</keyword>
<dbReference type="RefSeq" id="WP_330929392.1">
    <property type="nucleotide sequence ID" value="NZ_CP119075.1"/>
</dbReference>
<evidence type="ECO:0000313" key="3">
    <source>
        <dbReference type="Proteomes" id="UP001218638"/>
    </source>
</evidence>
<evidence type="ECO:0000313" key="2">
    <source>
        <dbReference type="EMBL" id="WED65443.1"/>
    </source>
</evidence>
<dbReference type="AlphaFoldDB" id="A0AAF0A141"/>
<evidence type="ECO:0000259" key="1">
    <source>
        <dbReference type="SMART" id="SM00966"/>
    </source>
</evidence>
<dbReference type="EMBL" id="CP119075">
    <property type="protein sequence ID" value="WED65443.1"/>
    <property type="molecule type" value="Genomic_DNA"/>
</dbReference>
<dbReference type="Pfam" id="PF04014">
    <property type="entry name" value="MazE_antitoxin"/>
    <property type="match status" value="1"/>
</dbReference>